<sequence length="171" mass="17867">MEKLMRSRQSVTNRNTPRSIRARLAAPRRRPADAPVPAGEPAPQAVAVSVAGKTAMGPWMGSFGGINEGSLGDGEPSSPTLFATSQGRVFADLTGSPAPSMDVADAAGAAVAAAAPAEHPEGLRVARRAVRAELGVLQRKAEPRRTRAAVGLSPNVMRRRMRTIGQARKAN</sequence>
<dbReference type="Proteomes" id="UP000239649">
    <property type="component" value="Unassembled WGS sequence"/>
</dbReference>
<accession>A0A2P6VPG5</accession>
<comment type="caution">
    <text evidence="2">The sequence shown here is derived from an EMBL/GenBank/DDBJ whole genome shotgun (WGS) entry which is preliminary data.</text>
</comment>
<name>A0A2P6VPG5_9CHLO</name>
<evidence type="ECO:0000313" key="3">
    <source>
        <dbReference type="Proteomes" id="UP000239649"/>
    </source>
</evidence>
<reference evidence="2 3" key="1">
    <citation type="journal article" date="2018" name="Plant J.">
        <title>Genome sequences of Chlorella sorokiniana UTEX 1602 and Micractinium conductrix SAG 241.80: implications to maltose excretion by a green alga.</title>
        <authorList>
            <person name="Arriola M.B."/>
            <person name="Velmurugan N."/>
            <person name="Zhang Y."/>
            <person name="Plunkett M.H."/>
            <person name="Hondzo H."/>
            <person name="Barney B.M."/>
        </authorList>
    </citation>
    <scope>NUCLEOTIDE SEQUENCE [LARGE SCALE GENOMIC DNA]</scope>
    <source>
        <strain evidence="2 3">SAG 241.80</strain>
    </source>
</reference>
<evidence type="ECO:0000313" key="2">
    <source>
        <dbReference type="EMBL" id="PSC75993.1"/>
    </source>
</evidence>
<keyword evidence="3" id="KW-1185">Reference proteome</keyword>
<feature type="region of interest" description="Disordered" evidence="1">
    <location>
        <begin position="1"/>
        <end position="42"/>
    </location>
</feature>
<proteinExistence type="predicted"/>
<feature type="compositionally biased region" description="Polar residues" evidence="1">
    <location>
        <begin position="7"/>
        <end position="16"/>
    </location>
</feature>
<evidence type="ECO:0000256" key="1">
    <source>
        <dbReference type="SAM" id="MobiDB-lite"/>
    </source>
</evidence>
<dbReference type="OrthoDB" id="10328808at2759"/>
<protein>
    <submittedName>
        <fullName evidence="2">Uncharacterized protein</fullName>
    </submittedName>
</protein>
<gene>
    <name evidence="2" type="ORF">C2E20_1491</name>
</gene>
<dbReference type="EMBL" id="LHPF02000002">
    <property type="protein sequence ID" value="PSC75993.1"/>
    <property type="molecule type" value="Genomic_DNA"/>
</dbReference>
<organism evidence="2 3">
    <name type="scientific">Micractinium conductrix</name>
    <dbReference type="NCBI Taxonomy" id="554055"/>
    <lineage>
        <taxon>Eukaryota</taxon>
        <taxon>Viridiplantae</taxon>
        <taxon>Chlorophyta</taxon>
        <taxon>core chlorophytes</taxon>
        <taxon>Trebouxiophyceae</taxon>
        <taxon>Chlorellales</taxon>
        <taxon>Chlorellaceae</taxon>
        <taxon>Chlorella clade</taxon>
        <taxon>Micractinium</taxon>
    </lineage>
</organism>
<dbReference type="AlphaFoldDB" id="A0A2P6VPG5"/>